<dbReference type="PROSITE" id="PS50106">
    <property type="entry name" value="PDZ"/>
    <property type="match status" value="4"/>
</dbReference>
<dbReference type="InterPro" id="IPR051067">
    <property type="entry name" value="NHER"/>
</dbReference>
<protein>
    <recommendedName>
        <fullName evidence="2">PDZ domain-containing protein</fullName>
    </recommendedName>
</protein>
<sequence>MDGAMYREILANNLLPSVRALKMGRGWVFQHDNDPKHTARATKEWRRKKHLKVLEWPSQSPDLNPIENLWRELKVCIAQRQPRNLKDLEKHPTHLRPVHTHRLDIKPSAVPFVSGKLESHSATFSVTLCVSLLTSWDRNRDNMKQTTGLVEVIELTEKFTFNPKEGIDNPAMVISDDAEPCSGPTPRLCILKREEGESFSFHLRVERGCLGHVIRQVTPWGVAERGGLRDGDRLLEVNESFVDDITHLEVAMRIKLSGRQLCLLVLDGEEYDQAVSQGHDLQALARAHRGEGCSPPRLCHIIRDTASGLGVNFLPVEGEKGQISVSLLSGGPAERAGVRRGDRLLWIDGDTVSELTHSVLSKMVKKCRDHMTILVIDSESEQSYARRRMPILPTLAGSHHNLPHTPRKLHLVPGPEGYGFLLREEMTPSGCKAHVMREVDQGSPAEEAGIEEGDLLLEVNGEAVESLGHEDIVDRVRKSGQQVTLTTITASGQEFYTQLDLSPLLFCGSNAVEQVKEKENLAPPPLPVVVEVPKEEPVVLPTVPSPRLCVLQKGPLGFGINLGCFQDTPGTFVSQVALGGSGSRAGLQVGDVVMEVNGQNMEENCLEDVMVLVQEGGHYLSLLVVEKSGYNKLEQSQSPFATVEATMEEETDVKSAL</sequence>
<dbReference type="GO" id="GO:0003676">
    <property type="term" value="F:nucleic acid binding"/>
    <property type="evidence" value="ECO:0007669"/>
    <property type="project" value="InterPro"/>
</dbReference>
<dbReference type="InterPro" id="IPR038717">
    <property type="entry name" value="Tc1-like_DDE_dom"/>
</dbReference>
<accession>A0AAN8LVD7</accession>
<dbReference type="InterPro" id="IPR001478">
    <property type="entry name" value="PDZ"/>
</dbReference>
<dbReference type="GO" id="GO:0043495">
    <property type="term" value="F:protein-membrane adaptor activity"/>
    <property type="evidence" value="ECO:0007669"/>
    <property type="project" value="TreeGrafter"/>
</dbReference>
<evidence type="ECO:0000256" key="1">
    <source>
        <dbReference type="ARBA" id="ARBA00022737"/>
    </source>
</evidence>
<dbReference type="SUPFAM" id="SSF50156">
    <property type="entry name" value="PDZ domain-like"/>
    <property type="match status" value="4"/>
</dbReference>
<proteinExistence type="predicted"/>
<keyword evidence="4" id="KW-1185">Reference proteome</keyword>
<feature type="domain" description="PDZ" evidence="2">
    <location>
        <begin position="408"/>
        <end position="491"/>
    </location>
</feature>
<dbReference type="Gene3D" id="3.30.420.10">
    <property type="entry name" value="Ribonuclease H-like superfamily/Ribonuclease H"/>
    <property type="match status" value="1"/>
</dbReference>
<dbReference type="InterPro" id="IPR036034">
    <property type="entry name" value="PDZ_sf"/>
</dbReference>
<dbReference type="EMBL" id="JAGTTL010000010">
    <property type="protein sequence ID" value="KAK6316599.1"/>
    <property type="molecule type" value="Genomic_DNA"/>
</dbReference>
<dbReference type="CDD" id="cd06768">
    <property type="entry name" value="PDZ_NHERF-like"/>
    <property type="match status" value="4"/>
</dbReference>
<reference evidence="3 4" key="1">
    <citation type="submission" date="2021-04" db="EMBL/GenBank/DDBJ databases">
        <authorList>
            <person name="De Guttry C."/>
            <person name="Zahm M."/>
            <person name="Klopp C."/>
            <person name="Cabau C."/>
            <person name="Louis A."/>
            <person name="Berthelot C."/>
            <person name="Parey E."/>
            <person name="Roest Crollius H."/>
            <person name="Montfort J."/>
            <person name="Robinson-Rechavi M."/>
            <person name="Bucao C."/>
            <person name="Bouchez O."/>
            <person name="Gislard M."/>
            <person name="Lluch J."/>
            <person name="Milhes M."/>
            <person name="Lampietro C."/>
            <person name="Lopez Roques C."/>
            <person name="Donnadieu C."/>
            <person name="Braasch I."/>
            <person name="Desvignes T."/>
            <person name="Postlethwait J."/>
            <person name="Bobe J."/>
            <person name="Wedekind C."/>
            <person name="Guiguen Y."/>
        </authorList>
    </citation>
    <scope>NUCLEOTIDE SEQUENCE [LARGE SCALE GENOMIC DNA]</scope>
    <source>
        <strain evidence="3">Cs_M1</strain>
        <tissue evidence="3">Blood</tissue>
    </source>
</reference>
<dbReference type="GO" id="GO:0016324">
    <property type="term" value="C:apical plasma membrane"/>
    <property type="evidence" value="ECO:0007669"/>
    <property type="project" value="TreeGrafter"/>
</dbReference>
<feature type="domain" description="PDZ" evidence="2">
    <location>
        <begin position="298"/>
        <end position="379"/>
    </location>
</feature>
<gene>
    <name evidence="3" type="ORF">J4Q44_G00119990</name>
</gene>
<dbReference type="PANTHER" id="PTHR14191:SF20">
    <property type="entry name" value="NA(+)_H(+) EXCHANGE REGULATORY COFACTOR NHE-RF4"/>
    <property type="match status" value="1"/>
</dbReference>
<dbReference type="InterPro" id="IPR036397">
    <property type="entry name" value="RNaseH_sf"/>
</dbReference>
<dbReference type="AlphaFoldDB" id="A0AAN8LVD7"/>
<dbReference type="Gene3D" id="2.30.42.10">
    <property type="match status" value="4"/>
</dbReference>
<keyword evidence="1" id="KW-0677">Repeat</keyword>
<evidence type="ECO:0000313" key="3">
    <source>
        <dbReference type="EMBL" id="KAK6316599.1"/>
    </source>
</evidence>
<dbReference type="Pfam" id="PF00595">
    <property type="entry name" value="PDZ"/>
    <property type="match status" value="4"/>
</dbReference>
<dbReference type="GO" id="GO:0072659">
    <property type="term" value="P:protein localization to plasma membrane"/>
    <property type="evidence" value="ECO:0007669"/>
    <property type="project" value="TreeGrafter"/>
</dbReference>
<organism evidence="3 4">
    <name type="scientific">Coregonus suidteri</name>
    <dbReference type="NCBI Taxonomy" id="861788"/>
    <lineage>
        <taxon>Eukaryota</taxon>
        <taxon>Metazoa</taxon>
        <taxon>Chordata</taxon>
        <taxon>Craniata</taxon>
        <taxon>Vertebrata</taxon>
        <taxon>Euteleostomi</taxon>
        <taxon>Actinopterygii</taxon>
        <taxon>Neopterygii</taxon>
        <taxon>Teleostei</taxon>
        <taxon>Protacanthopterygii</taxon>
        <taxon>Salmoniformes</taxon>
        <taxon>Salmonidae</taxon>
        <taxon>Coregoninae</taxon>
        <taxon>Coregonus</taxon>
    </lineage>
</organism>
<name>A0AAN8LVD7_9TELE</name>
<dbReference type="Pfam" id="PF13358">
    <property type="entry name" value="DDE_3"/>
    <property type="match status" value="1"/>
</dbReference>
<feature type="domain" description="PDZ" evidence="2">
    <location>
        <begin position="187"/>
        <end position="269"/>
    </location>
</feature>
<evidence type="ECO:0000313" key="4">
    <source>
        <dbReference type="Proteomes" id="UP001356427"/>
    </source>
</evidence>
<dbReference type="SMART" id="SM00228">
    <property type="entry name" value="PDZ"/>
    <property type="match status" value="4"/>
</dbReference>
<dbReference type="Proteomes" id="UP001356427">
    <property type="component" value="Unassembled WGS sequence"/>
</dbReference>
<comment type="caution">
    <text evidence="3">The sequence shown here is derived from an EMBL/GenBank/DDBJ whole genome shotgun (WGS) entry which is preliminary data.</text>
</comment>
<dbReference type="PANTHER" id="PTHR14191">
    <property type="entry name" value="PDZ DOMAIN CONTAINING PROTEIN"/>
    <property type="match status" value="1"/>
</dbReference>
<feature type="domain" description="PDZ" evidence="2">
    <location>
        <begin position="548"/>
        <end position="628"/>
    </location>
</feature>
<evidence type="ECO:0000259" key="2">
    <source>
        <dbReference type="PROSITE" id="PS50106"/>
    </source>
</evidence>